<protein>
    <submittedName>
        <fullName evidence="2">Uncharacterized protein</fullName>
    </submittedName>
</protein>
<accession>A0ABP1RZG4</accession>
<organism evidence="2 3">
    <name type="scientific">Orchesella dallaii</name>
    <dbReference type="NCBI Taxonomy" id="48710"/>
    <lineage>
        <taxon>Eukaryota</taxon>
        <taxon>Metazoa</taxon>
        <taxon>Ecdysozoa</taxon>
        <taxon>Arthropoda</taxon>
        <taxon>Hexapoda</taxon>
        <taxon>Collembola</taxon>
        <taxon>Entomobryomorpha</taxon>
        <taxon>Entomobryoidea</taxon>
        <taxon>Orchesellidae</taxon>
        <taxon>Orchesellinae</taxon>
        <taxon>Orchesella</taxon>
    </lineage>
</organism>
<gene>
    <name evidence="2" type="ORF">ODALV1_LOCUS28014</name>
</gene>
<evidence type="ECO:0000313" key="3">
    <source>
        <dbReference type="Proteomes" id="UP001642540"/>
    </source>
</evidence>
<dbReference type="EMBL" id="CAXLJM020000130">
    <property type="protein sequence ID" value="CAL8139824.1"/>
    <property type="molecule type" value="Genomic_DNA"/>
</dbReference>
<evidence type="ECO:0000256" key="1">
    <source>
        <dbReference type="SAM" id="MobiDB-lite"/>
    </source>
</evidence>
<proteinExistence type="predicted"/>
<dbReference type="Proteomes" id="UP001642540">
    <property type="component" value="Unassembled WGS sequence"/>
</dbReference>
<feature type="region of interest" description="Disordered" evidence="1">
    <location>
        <begin position="70"/>
        <end position="104"/>
    </location>
</feature>
<name>A0ABP1RZG4_9HEXA</name>
<evidence type="ECO:0000313" key="2">
    <source>
        <dbReference type="EMBL" id="CAL8139824.1"/>
    </source>
</evidence>
<comment type="caution">
    <text evidence="2">The sequence shown here is derived from an EMBL/GenBank/DDBJ whole genome shotgun (WGS) entry which is preliminary data.</text>
</comment>
<keyword evidence="3" id="KW-1185">Reference proteome</keyword>
<sequence>MKCGKWKEKASTYSCSFSSSTSYIYSGGSSRSSTSRSIPGVVDKKLSHLDVELHSNGGNGSVSVIKRKLNSEESTSGTRKQANKSDADGSKTKVLLPPGTASSKSACSAQSMEVEVLKKKYKLKDPIIKLQNLSKLMNNRVHLNDMKSDLKLFGSSRKAKKTESPKSSIPLSQQQKVVAFEGKMGGLSANTEVGVVIQKKKRSNRMTSAEVLLLRTRLREKVNQFRMEKLIGRASQNLFVSATSARGVDSNSQPLKTDKNLAETGLLKNHAEGGDDIGGDIYILCIYLPAEDDSDVV</sequence>
<reference evidence="2 3" key="1">
    <citation type="submission" date="2024-08" db="EMBL/GenBank/DDBJ databases">
        <authorList>
            <person name="Cucini C."/>
            <person name="Frati F."/>
        </authorList>
    </citation>
    <scope>NUCLEOTIDE SEQUENCE [LARGE SCALE GENOMIC DNA]</scope>
</reference>